<dbReference type="GO" id="GO:0005634">
    <property type="term" value="C:nucleus"/>
    <property type="evidence" value="ECO:0007669"/>
    <property type="project" value="TreeGrafter"/>
</dbReference>
<dbReference type="Proteomes" id="UP000002320">
    <property type="component" value="Unassembled WGS sequence"/>
</dbReference>
<dbReference type="PANTHER" id="PTHR13069:SF37">
    <property type="entry name" value="FIRE DANCER"/>
    <property type="match status" value="1"/>
</dbReference>
<evidence type="ECO:0000313" key="6">
    <source>
        <dbReference type="EnsemblMetazoa" id="CPIJ002540-PA"/>
    </source>
</evidence>
<dbReference type="KEGG" id="cqu:CpipJ_CPIJ002540"/>
<evidence type="ECO:0000313" key="5">
    <source>
        <dbReference type="EMBL" id="EDS36422.1"/>
    </source>
</evidence>
<organism>
    <name type="scientific">Culex quinquefasciatus</name>
    <name type="common">Southern house mosquito</name>
    <name type="synonym">Culex pungens</name>
    <dbReference type="NCBI Taxonomy" id="7176"/>
    <lineage>
        <taxon>Eukaryota</taxon>
        <taxon>Metazoa</taxon>
        <taxon>Ecdysozoa</taxon>
        <taxon>Arthropoda</taxon>
        <taxon>Hexapoda</taxon>
        <taxon>Insecta</taxon>
        <taxon>Pterygota</taxon>
        <taxon>Neoptera</taxon>
        <taxon>Endopterygota</taxon>
        <taxon>Diptera</taxon>
        <taxon>Nematocera</taxon>
        <taxon>Culicoidea</taxon>
        <taxon>Culicidae</taxon>
        <taxon>Culicinae</taxon>
        <taxon>Culicini</taxon>
        <taxon>Culex</taxon>
        <taxon>Culex</taxon>
    </lineage>
</organism>
<feature type="region of interest" description="Disordered" evidence="3">
    <location>
        <begin position="216"/>
        <end position="266"/>
    </location>
</feature>
<keyword evidence="2" id="KW-0808">Transferase</keyword>
<dbReference type="FunFam" id="3.40.50.150:FF:000195">
    <property type="entry name" value="Methyltransferase domain containing protein"/>
    <property type="match status" value="1"/>
</dbReference>
<protein>
    <recommendedName>
        <fullName evidence="4">Methyltransferase type 11 domain-containing protein</fullName>
    </recommendedName>
</protein>
<dbReference type="EMBL" id="DS231847">
    <property type="protein sequence ID" value="EDS36422.1"/>
    <property type="molecule type" value="Genomic_DNA"/>
</dbReference>
<dbReference type="InterPro" id="IPR051422">
    <property type="entry name" value="AlkB_tRNA_MeTrf/Diox"/>
</dbReference>
<feature type="compositionally biased region" description="Low complexity" evidence="3">
    <location>
        <begin position="247"/>
        <end position="263"/>
    </location>
</feature>
<dbReference type="HOGENOM" id="CLU_974043_0_0_1"/>
<dbReference type="OrthoDB" id="271595at2759"/>
<dbReference type="GO" id="GO:0002098">
    <property type="term" value="P:tRNA wobble uridine modification"/>
    <property type="evidence" value="ECO:0007669"/>
    <property type="project" value="TreeGrafter"/>
</dbReference>
<reference evidence="6" key="2">
    <citation type="submission" date="2020-05" db="UniProtKB">
        <authorList>
            <consortium name="EnsemblMetazoa"/>
        </authorList>
    </citation>
    <scope>IDENTIFICATION</scope>
    <source>
        <strain evidence="6">JHB</strain>
    </source>
</reference>
<dbReference type="Pfam" id="PF08241">
    <property type="entry name" value="Methyltransf_11"/>
    <property type="match status" value="1"/>
</dbReference>
<dbReference type="EnsemblMetazoa" id="CPIJ002540-RA">
    <property type="protein sequence ID" value="CPIJ002540-PA"/>
    <property type="gene ID" value="CPIJ002540"/>
</dbReference>
<reference evidence="5" key="1">
    <citation type="submission" date="2007-03" db="EMBL/GenBank/DDBJ databases">
        <title>Annotation of Culex pipiens quinquefasciatus.</title>
        <authorList>
            <consortium name="The Broad Institute Genome Sequencing Platform"/>
            <person name="Atkinson P.W."/>
            <person name="Hemingway J."/>
            <person name="Christensen B.M."/>
            <person name="Higgs S."/>
            <person name="Kodira C."/>
            <person name="Hannick L."/>
            <person name="Megy K."/>
            <person name="O'Leary S."/>
            <person name="Pearson M."/>
            <person name="Haas B.J."/>
            <person name="Mauceli E."/>
            <person name="Wortman J.R."/>
            <person name="Lee N.H."/>
            <person name="Guigo R."/>
            <person name="Stanke M."/>
            <person name="Alvarado L."/>
            <person name="Amedeo P."/>
            <person name="Antoine C.H."/>
            <person name="Arensburger P."/>
            <person name="Bidwell S.L."/>
            <person name="Crawford M."/>
            <person name="Camaro F."/>
            <person name="Devon K."/>
            <person name="Engels R."/>
            <person name="Hammond M."/>
            <person name="Howarth C."/>
            <person name="Koehrsen M."/>
            <person name="Lawson D."/>
            <person name="Montgomery P."/>
            <person name="Nene V."/>
            <person name="Nusbaum C."/>
            <person name="Puiu D."/>
            <person name="Romero-Severson J."/>
            <person name="Severson D.W."/>
            <person name="Shumway M."/>
            <person name="Sisk P."/>
            <person name="Stolte C."/>
            <person name="Zeng Q."/>
            <person name="Eisenstadt E."/>
            <person name="Fraser-Liggett C."/>
            <person name="Strausberg R."/>
            <person name="Galagan J."/>
            <person name="Birren B."/>
            <person name="Collins F.H."/>
        </authorList>
    </citation>
    <scope>NUCLEOTIDE SEQUENCE [LARGE SCALE GENOMIC DNA]</scope>
    <source>
        <strain evidence="5">JHB</strain>
    </source>
</reference>
<dbReference type="AlphaFoldDB" id="B0W675"/>
<dbReference type="Gene3D" id="3.40.50.150">
    <property type="entry name" value="Vaccinia Virus protein VP39"/>
    <property type="match status" value="1"/>
</dbReference>
<feature type="region of interest" description="Disordered" evidence="3">
    <location>
        <begin position="1"/>
        <end position="58"/>
    </location>
</feature>
<feature type="compositionally biased region" description="Low complexity" evidence="3">
    <location>
        <begin position="27"/>
        <end position="49"/>
    </location>
</feature>
<keyword evidence="1" id="KW-0489">Methyltransferase</keyword>
<feature type="domain" description="Methyltransferase type 11" evidence="4">
    <location>
        <begin position="103"/>
        <end position="193"/>
    </location>
</feature>
<accession>B0W675</accession>
<evidence type="ECO:0000259" key="4">
    <source>
        <dbReference type="Pfam" id="PF08241"/>
    </source>
</evidence>
<evidence type="ECO:0000256" key="3">
    <source>
        <dbReference type="SAM" id="MobiDB-lite"/>
    </source>
</evidence>
<dbReference type="SUPFAM" id="SSF53335">
    <property type="entry name" value="S-adenosyl-L-methionine-dependent methyltransferases"/>
    <property type="match status" value="1"/>
</dbReference>
<dbReference type="GO" id="GO:0030488">
    <property type="term" value="P:tRNA methylation"/>
    <property type="evidence" value="ECO:0007669"/>
    <property type="project" value="TreeGrafter"/>
</dbReference>
<dbReference type="eggNOG" id="KOG1331">
    <property type="taxonomic scope" value="Eukaryota"/>
</dbReference>
<evidence type="ECO:0000313" key="7">
    <source>
        <dbReference type="Proteomes" id="UP000002320"/>
    </source>
</evidence>
<dbReference type="GO" id="GO:0106335">
    <property type="term" value="F:tRNA (5-carboxymethyluridine(34)-5-O)-methyltransferase activity"/>
    <property type="evidence" value="ECO:0007669"/>
    <property type="project" value="TreeGrafter"/>
</dbReference>
<dbReference type="PANTHER" id="PTHR13069">
    <property type="entry name" value="ALKYLATED DNA REPAIR PROTEIN ALKB HOMOLOG 8"/>
    <property type="match status" value="1"/>
</dbReference>
<dbReference type="VEuPathDB" id="VectorBase:CPIJ002540"/>
<name>B0W675_CULQU</name>
<dbReference type="CDD" id="cd02440">
    <property type="entry name" value="AdoMet_MTases"/>
    <property type="match status" value="1"/>
</dbReference>
<evidence type="ECO:0000256" key="1">
    <source>
        <dbReference type="ARBA" id="ARBA00022603"/>
    </source>
</evidence>
<dbReference type="GO" id="GO:0005737">
    <property type="term" value="C:cytoplasm"/>
    <property type="evidence" value="ECO:0007669"/>
    <property type="project" value="TreeGrafter"/>
</dbReference>
<keyword evidence="7" id="KW-1185">Reference proteome</keyword>
<evidence type="ECO:0000256" key="2">
    <source>
        <dbReference type="ARBA" id="ARBA00022679"/>
    </source>
</evidence>
<dbReference type="InterPro" id="IPR029063">
    <property type="entry name" value="SAM-dependent_MTases_sf"/>
</dbReference>
<dbReference type="GO" id="GO:0008757">
    <property type="term" value="F:S-adenosylmethionine-dependent methyltransferase activity"/>
    <property type="evidence" value="ECO:0007669"/>
    <property type="project" value="InterPro"/>
</dbReference>
<dbReference type="InterPro" id="IPR013216">
    <property type="entry name" value="Methyltransf_11"/>
</dbReference>
<dbReference type="InParanoid" id="B0W675"/>
<proteinExistence type="predicted"/>
<gene>
    <name evidence="6" type="primary">6033811</name>
    <name evidence="5" type="ORF">CpipJ_CPIJ002540</name>
</gene>
<dbReference type="STRING" id="7176.B0W675"/>
<dbReference type="VEuPathDB" id="VectorBase:CQUJHB003546"/>
<sequence length="286" mass="30893">MRLETKKESAGGTSSRKSGKETSEIRTTAPVAAPTTTAAAAPTATATSTLERNSRTDATGRSAALEHAYVHDVYEHCEDPVGQVRPKVAQFLAALDPGSVVCDVGCGSGRYLSGFNPMICTIGVDRCFRLAKVAREKGAEVAICDNLELPFRDESFDAVLSLAVVHHFATTERRVGAIRELARILRIGGRVIITVWAMEQRHRRFESQDVLIPWQPPRSKNAAASDEDDDDDFLPPYHAYTEDSTNSSRSAGDGDSSSLSSSSPGETCYSFVRRAIQVKLQGRGSG</sequence>
<dbReference type="GO" id="GO:0000049">
    <property type="term" value="F:tRNA binding"/>
    <property type="evidence" value="ECO:0007669"/>
    <property type="project" value="TreeGrafter"/>
</dbReference>